<comment type="caution">
    <text evidence="2">The sequence shown here is derived from an EMBL/GenBank/DDBJ whole genome shotgun (WGS) entry which is preliminary data.</text>
</comment>
<dbReference type="Gene3D" id="3.40.50.10540">
    <property type="entry name" value="Crotonobetainyl-coa:carnitine coa-transferase, domain 1"/>
    <property type="match status" value="1"/>
</dbReference>
<dbReference type="PANTHER" id="PTHR48207:SF3">
    <property type="entry name" value="SUCCINATE--HYDROXYMETHYLGLUTARATE COA-TRANSFERASE"/>
    <property type="match status" value="1"/>
</dbReference>
<dbReference type="EMBL" id="PVZS01000020">
    <property type="protein sequence ID" value="PSC03839.1"/>
    <property type="molecule type" value="Genomic_DNA"/>
</dbReference>
<dbReference type="AlphaFoldDB" id="A0A2T1HQP8"/>
<dbReference type="Proteomes" id="UP000239772">
    <property type="component" value="Unassembled WGS sequence"/>
</dbReference>
<reference evidence="3" key="1">
    <citation type="submission" date="2018-03" db="EMBL/GenBank/DDBJ databases">
        <authorList>
            <person name="Sun L."/>
            <person name="Liu H."/>
            <person name="Chen W."/>
            <person name="Huang K."/>
            <person name="Liu W."/>
            <person name="Gao X."/>
        </authorList>
    </citation>
    <scope>NUCLEOTIDE SEQUENCE [LARGE SCALE GENOMIC DNA]</scope>
    <source>
        <strain evidence="3">SH9</strain>
    </source>
</reference>
<keyword evidence="3" id="KW-1185">Reference proteome</keyword>
<dbReference type="RefSeq" id="WP_106338241.1">
    <property type="nucleotide sequence ID" value="NZ_PVZS01000020.1"/>
</dbReference>
<dbReference type="Pfam" id="PF02515">
    <property type="entry name" value="CoA_transf_3"/>
    <property type="match status" value="1"/>
</dbReference>
<dbReference type="OrthoDB" id="9806585at2"/>
<keyword evidence="1" id="KW-0808">Transferase</keyword>
<dbReference type="InterPro" id="IPR050483">
    <property type="entry name" value="CoA-transferase_III_domain"/>
</dbReference>
<dbReference type="Gene3D" id="3.30.1540.10">
    <property type="entry name" value="formyl-coa transferase, domain 3"/>
    <property type="match status" value="1"/>
</dbReference>
<evidence type="ECO:0000256" key="1">
    <source>
        <dbReference type="ARBA" id="ARBA00022679"/>
    </source>
</evidence>
<dbReference type="InterPro" id="IPR003673">
    <property type="entry name" value="CoA-Trfase_fam_III"/>
</dbReference>
<dbReference type="PANTHER" id="PTHR48207">
    <property type="entry name" value="SUCCINATE--HYDROXYMETHYLGLUTARATE COA-TRANSFERASE"/>
    <property type="match status" value="1"/>
</dbReference>
<evidence type="ECO:0000313" key="2">
    <source>
        <dbReference type="EMBL" id="PSC03839.1"/>
    </source>
</evidence>
<accession>A0A2T1HQP8</accession>
<dbReference type="InterPro" id="IPR044855">
    <property type="entry name" value="CoA-Trfase_III_dom3_sf"/>
</dbReference>
<proteinExistence type="predicted"/>
<name>A0A2T1HQP8_9HYPH</name>
<sequence>MSNSPVQTAVDGPLRSLRVLELGHFIAAPFCTRLLADQGADVIKVEPPGGDPARDWGRKVNGHSVMWSMHNRNKRCVTLDLKDEAERPKVEALIRWADVLVENFRPGQLERWNLGVDALHAWNPRLIVARISGYGQDGPYRDRASFGAVGEAFGGVRYLTGYPQGVTDLPPVRTGVSLGDDVAALYAAMGVLAAVHERDVLGTGKGRVIDVALYEGVFSLLEGALPEYASCDVVRRPAGSAMPTSVPSDTYKATDGWLVIAGNSDAIYRRLCGIIGRPDMAADARLATNAGRLAHRAEVDAAIAAWVATMPAAEAERILNDQAVPATRAFTVADCVADPHYQARGMVVDVDDPLIGPTRHAGVVPRFDESGPTGRIAWPGPAVGQHNDEIFTEILAGRPAPRKANP</sequence>
<dbReference type="SUPFAM" id="SSF89796">
    <property type="entry name" value="CoA-transferase family III (CaiB/BaiF)"/>
    <property type="match status" value="1"/>
</dbReference>
<organism evidence="2 3">
    <name type="scientific">Alsobacter soli</name>
    <dbReference type="NCBI Taxonomy" id="2109933"/>
    <lineage>
        <taxon>Bacteria</taxon>
        <taxon>Pseudomonadati</taxon>
        <taxon>Pseudomonadota</taxon>
        <taxon>Alphaproteobacteria</taxon>
        <taxon>Hyphomicrobiales</taxon>
        <taxon>Alsobacteraceae</taxon>
        <taxon>Alsobacter</taxon>
    </lineage>
</organism>
<dbReference type="GO" id="GO:0008410">
    <property type="term" value="F:CoA-transferase activity"/>
    <property type="evidence" value="ECO:0007669"/>
    <property type="project" value="TreeGrafter"/>
</dbReference>
<dbReference type="InterPro" id="IPR023606">
    <property type="entry name" value="CoA-Trfase_III_dom_1_sf"/>
</dbReference>
<evidence type="ECO:0000313" key="3">
    <source>
        <dbReference type="Proteomes" id="UP000239772"/>
    </source>
</evidence>
<gene>
    <name evidence="2" type="ORF">SLNSH_17165</name>
</gene>
<protein>
    <submittedName>
        <fullName evidence="2">Carnitine dehydratase</fullName>
    </submittedName>
</protein>